<name>A0A8X6VKC0_TRICX</name>
<accession>A0A8X6VKC0</accession>
<keyword evidence="3" id="KW-1185">Reference proteome</keyword>
<feature type="region of interest" description="Disordered" evidence="1">
    <location>
        <begin position="108"/>
        <end position="127"/>
    </location>
</feature>
<organism evidence="2 3">
    <name type="scientific">Trichonephila clavipes</name>
    <name type="common">Golden silk orbweaver</name>
    <name type="synonym">Nephila clavipes</name>
    <dbReference type="NCBI Taxonomy" id="2585209"/>
    <lineage>
        <taxon>Eukaryota</taxon>
        <taxon>Metazoa</taxon>
        <taxon>Ecdysozoa</taxon>
        <taxon>Arthropoda</taxon>
        <taxon>Chelicerata</taxon>
        <taxon>Arachnida</taxon>
        <taxon>Araneae</taxon>
        <taxon>Araneomorphae</taxon>
        <taxon>Entelegynae</taxon>
        <taxon>Araneoidea</taxon>
        <taxon>Nephilidae</taxon>
        <taxon>Trichonephila</taxon>
    </lineage>
</organism>
<feature type="compositionally biased region" description="Polar residues" evidence="1">
    <location>
        <begin position="112"/>
        <end position="127"/>
    </location>
</feature>
<dbReference type="Proteomes" id="UP000887159">
    <property type="component" value="Unassembled WGS sequence"/>
</dbReference>
<evidence type="ECO:0000313" key="2">
    <source>
        <dbReference type="EMBL" id="GFY21967.1"/>
    </source>
</evidence>
<dbReference type="AlphaFoldDB" id="A0A8X6VKC0"/>
<comment type="caution">
    <text evidence="2">The sequence shown here is derived from an EMBL/GenBank/DDBJ whole genome shotgun (WGS) entry which is preliminary data.</text>
</comment>
<gene>
    <name evidence="2" type="primary">AVEN_158407_1</name>
    <name evidence="2" type="ORF">TNCV_3296111</name>
</gene>
<proteinExistence type="predicted"/>
<evidence type="ECO:0000313" key="3">
    <source>
        <dbReference type="Proteomes" id="UP000887159"/>
    </source>
</evidence>
<protein>
    <submittedName>
        <fullName evidence="2">Uncharacterized protein</fullName>
    </submittedName>
</protein>
<dbReference type="EMBL" id="BMAU01021359">
    <property type="protein sequence ID" value="GFY21967.1"/>
    <property type="molecule type" value="Genomic_DNA"/>
</dbReference>
<evidence type="ECO:0000256" key="1">
    <source>
        <dbReference type="SAM" id="MobiDB-lite"/>
    </source>
</evidence>
<reference evidence="2" key="1">
    <citation type="submission" date="2020-08" db="EMBL/GenBank/DDBJ databases">
        <title>Multicomponent nature underlies the extraordinary mechanical properties of spider dragline silk.</title>
        <authorList>
            <person name="Kono N."/>
            <person name="Nakamura H."/>
            <person name="Mori M."/>
            <person name="Yoshida Y."/>
            <person name="Ohtoshi R."/>
            <person name="Malay A.D."/>
            <person name="Moran D.A.P."/>
            <person name="Tomita M."/>
            <person name="Numata K."/>
            <person name="Arakawa K."/>
        </authorList>
    </citation>
    <scope>NUCLEOTIDE SEQUENCE</scope>
</reference>
<sequence length="127" mass="13717">MQMQMRLGTHCSANTIEYGSGQQTSHSCTSVDQASLSAMGPETSKLDHGKESIACQCVWDNNESAPAVIRNSSPDHDSRRSSVCLGRIQLGCRHSPGLLLTNTRPLLAPKQNPLSSENTTDLHSVLQ</sequence>